<proteinExistence type="predicted"/>
<feature type="transmembrane region" description="Helical" evidence="1">
    <location>
        <begin position="43"/>
        <end position="68"/>
    </location>
</feature>
<keyword evidence="1" id="KW-0812">Transmembrane</keyword>
<dbReference type="EMBL" id="BPVZ01000084">
    <property type="protein sequence ID" value="GKV29700.1"/>
    <property type="molecule type" value="Genomic_DNA"/>
</dbReference>
<organism evidence="2 3">
    <name type="scientific">Rubroshorea leprosula</name>
    <dbReference type="NCBI Taxonomy" id="152421"/>
    <lineage>
        <taxon>Eukaryota</taxon>
        <taxon>Viridiplantae</taxon>
        <taxon>Streptophyta</taxon>
        <taxon>Embryophyta</taxon>
        <taxon>Tracheophyta</taxon>
        <taxon>Spermatophyta</taxon>
        <taxon>Magnoliopsida</taxon>
        <taxon>eudicotyledons</taxon>
        <taxon>Gunneridae</taxon>
        <taxon>Pentapetalae</taxon>
        <taxon>rosids</taxon>
        <taxon>malvids</taxon>
        <taxon>Malvales</taxon>
        <taxon>Dipterocarpaceae</taxon>
        <taxon>Rubroshorea</taxon>
    </lineage>
</organism>
<name>A0AAV5KY58_9ROSI</name>
<protein>
    <submittedName>
        <fullName evidence="2">Uncharacterized protein</fullName>
    </submittedName>
</protein>
<evidence type="ECO:0000256" key="1">
    <source>
        <dbReference type="SAM" id="Phobius"/>
    </source>
</evidence>
<gene>
    <name evidence="2" type="ORF">SLEP1_g38603</name>
</gene>
<dbReference type="AlphaFoldDB" id="A0AAV5KY58"/>
<accession>A0AAV5KY58</accession>
<dbReference type="Proteomes" id="UP001054252">
    <property type="component" value="Unassembled WGS sequence"/>
</dbReference>
<keyword evidence="3" id="KW-1185">Reference proteome</keyword>
<evidence type="ECO:0000313" key="2">
    <source>
        <dbReference type="EMBL" id="GKV29700.1"/>
    </source>
</evidence>
<keyword evidence="1" id="KW-0472">Membrane</keyword>
<evidence type="ECO:0000313" key="3">
    <source>
        <dbReference type="Proteomes" id="UP001054252"/>
    </source>
</evidence>
<sequence length="131" mass="14625">MYTSPIVLRTTTQNVLDLPSRSLVMKECCISIPFLQPVNSSSLSLHIAFFLAYFFSLIPSITFAELFVSKRKINSGFCHLMKRFSSASYLESTTSASWSHIGESLLHVMKTPSIVHYVGEDHPGNNASLSY</sequence>
<keyword evidence="1" id="KW-1133">Transmembrane helix</keyword>
<comment type="caution">
    <text evidence="2">The sequence shown here is derived from an EMBL/GenBank/DDBJ whole genome shotgun (WGS) entry which is preliminary data.</text>
</comment>
<reference evidence="2 3" key="1">
    <citation type="journal article" date="2021" name="Commun. Biol.">
        <title>The genome of Shorea leprosula (Dipterocarpaceae) highlights the ecological relevance of drought in aseasonal tropical rainforests.</title>
        <authorList>
            <person name="Ng K.K.S."/>
            <person name="Kobayashi M.J."/>
            <person name="Fawcett J.A."/>
            <person name="Hatakeyama M."/>
            <person name="Paape T."/>
            <person name="Ng C.H."/>
            <person name="Ang C.C."/>
            <person name="Tnah L.H."/>
            <person name="Lee C.T."/>
            <person name="Nishiyama T."/>
            <person name="Sese J."/>
            <person name="O'Brien M.J."/>
            <person name="Copetti D."/>
            <person name="Mohd Noor M.I."/>
            <person name="Ong R.C."/>
            <person name="Putra M."/>
            <person name="Sireger I.Z."/>
            <person name="Indrioko S."/>
            <person name="Kosugi Y."/>
            <person name="Izuno A."/>
            <person name="Isagi Y."/>
            <person name="Lee S.L."/>
            <person name="Shimizu K.K."/>
        </authorList>
    </citation>
    <scope>NUCLEOTIDE SEQUENCE [LARGE SCALE GENOMIC DNA]</scope>
    <source>
        <strain evidence="2">214</strain>
    </source>
</reference>